<name>A0A7S8IG73_9CHLR</name>
<organism evidence="1 2">
    <name type="scientific">Phototrophicus methaneseepsis</name>
    <dbReference type="NCBI Taxonomy" id="2710758"/>
    <lineage>
        <taxon>Bacteria</taxon>
        <taxon>Bacillati</taxon>
        <taxon>Chloroflexota</taxon>
        <taxon>Candidatus Thermofontia</taxon>
        <taxon>Phototrophicales</taxon>
        <taxon>Phototrophicaceae</taxon>
        <taxon>Phototrophicus</taxon>
    </lineage>
</organism>
<dbReference type="Proteomes" id="UP000594468">
    <property type="component" value="Chromosome"/>
</dbReference>
<evidence type="ECO:0000313" key="1">
    <source>
        <dbReference type="EMBL" id="QPC84406.1"/>
    </source>
</evidence>
<dbReference type="AlphaFoldDB" id="A0A7S8IG73"/>
<reference evidence="1 2" key="1">
    <citation type="submission" date="2020-02" db="EMBL/GenBank/DDBJ databases">
        <authorList>
            <person name="Zheng R.K."/>
            <person name="Sun C.M."/>
        </authorList>
    </citation>
    <scope>NUCLEOTIDE SEQUENCE [LARGE SCALE GENOMIC DNA]</scope>
    <source>
        <strain evidence="2">rifampicinis</strain>
    </source>
</reference>
<sequence length="131" mass="14753">MPITVTWADRTPNIILFTFTAPWDVDEFKEKRAEAGELLRSVNFPVHVIADFSANDGFLPTNSLTEFRHTSNLLPWNTGAIYVISSRPTLAVRVYQSLLKLGITQLSTRVYFADSVPDAMARIHNQVRSVS</sequence>
<dbReference type="RefSeq" id="WP_195172469.1">
    <property type="nucleotide sequence ID" value="NZ_CP062983.1"/>
</dbReference>
<proteinExistence type="predicted"/>
<gene>
    <name evidence="1" type="ORF">G4Y79_08530</name>
</gene>
<accession>A0A7S8IG73</accession>
<evidence type="ECO:0000313" key="2">
    <source>
        <dbReference type="Proteomes" id="UP000594468"/>
    </source>
</evidence>
<dbReference type="KEGG" id="pmet:G4Y79_08530"/>
<protein>
    <submittedName>
        <fullName evidence="1">Uncharacterized protein</fullName>
    </submittedName>
</protein>
<keyword evidence="2" id="KW-1185">Reference proteome</keyword>
<dbReference type="EMBL" id="CP062983">
    <property type="protein sequence ID" value="QPC84406.1"/>
    <property type="molecule type" value="Genomic_DNA"/>
</dbReference>